<organism evidence="1 2">
    <name type="scientific">Actinocorallia libanotica</name>
    <dbReference type="NCBI Taxonomy" id="46162"/>
    <lineage>
        <taxon>Bacteria</taxon>
        <taxon>Bacillati</taxon>
        <taxon>Actinomycetota</taxon>
        <taxon>Actinomycetes</taxon>
        <taxon>Streptosporangiales</taxon>
        <taxon>Thermomonosporaceae</taxon>
        <taxon>Actinocorallia</taxon>
    </lineage>
</organism>
<evidence type="ECO:0000313" key="1">
    <source>
        <dbReference type="EMBL" id="GAA0938028.1"/>
    </source>
</evidence>
<dbReference type="Gene3D" id="3.10.129.10">
    <property type="entry name" value="Hotdog Thioesterase"/>
    <property type="match status" value="1"/>
</dbReference>
<keyword evidence="2" id="KW-1185">Reference proteome</keyword>
<comment type="caution">
    <text evidence="1">The sequence shown here is derived from an EMBL/GenBank/DDBJ whole genome shotgun (WGS) entry which is preliminary data.</text>
</comment>
<reference evidence="2" key="1">
    <citation type="journal article" date="2019" name="Int. J. Syst. Evol. Microbiol.">
        <title>The Global Catalogue of Microorganisms (GCM) 10K type strain sequencing project: providing services to taxonomists for standard genome sequencing and annotation.</title>
        <authorList>
            <consortium name="The Broad Institute Genomics Platform"/>
            <consortium name="The Broad Institute Genome Sequencing Center for Infectious Disease"/>
            <person name="Wu L."/>
            <person name="Ma J."/>
        </authorList>
    </citation>
    <scope>NUCLEOTIDE SEQUENCE [LARGE SCALE GENOMIC DNA]</scope>
    <source>
        <strain evidence="2">JCM 10696</strain>
    </source>
</reference>
<dbReference type="EMBL" id="BAAAHH010000001">
    <property type="protein sequence ID" value="GAA0938028.1"/>
    <property type="molecule type" value="Genomic_DNA"/>
</dbReference>
<name>A0ABP4ANH3_9ACTN</name>
<dbReference type="SUPFAM" id="SSF54637">
    <property type="entry name" value="Thioesterase/thiol ester dehydrase-isomerase"/>
    <property type="match status" value="1"/>
</dbReference>
<accession>A0ABP4ANH3</accession>
<proteinExistence type="predicted"/>
<dbReference type="RefSeq" id="WP_344236256.1">
    <property type="nucleotide sequence ID" value="NZ_BAAAHH010000001.1"/>
</dbReference>
<evidence type="ECO:0000313" key="2">
    <source>
        <dbReference type="Proteomes" id="UP001500665"/>
    </source>
</evidence>
<protein>
    <recommendedName>
        <fullName evidence="3">Thioesterase superfamily protein</fullName>
    </recommendedName>
</protein>
<sequence>MSELVIPGRFNGPAGSGNGGYASGLFAAAAGHSGFPRSVVTLRLPPPLDTPLTVERGAEEARVLHGEDVIATVTPGADPIPAVPPVPVETAEACHARYQGHSYHPFPMCFVCGLGRPAHDGLALTPGPLPGRPREVACTWLPDASLAGPDGALDPVFVWAALDCPSGWTDDLAARPRVLGRMSAQVHSLPAIGERHVITASSGEPEGRKIFSRSSLYTEDGTLLAVASATWITVPHGDSPAGRPAD</sequence>
<gene>
    <name evidence="1" type="ORF">GCM10009550_05340</name>
</gene>
<dbReference type="InterPro" id="IPR029069">
    <property type="entry name" value="HotDog_dom_sf"/>
</dbReference>
<evidence type="ECO:0008006" key="3">
    <source>
        <dbReference type="Google" id="ProtNLM"/>
    </source>
</evidence>
<dbReference type="Proteomes" id="UP001500665">
    <property type="component" value="Unassembled WGS sequence"/>
</dbReference>